<evidence type="ECO:0000313" key="3">
    <source>
        <dbReference type="EMBL" id="NOJ70635.1"/>
    </source>
</evidence>
<organism evidence="3 4">
    <name type="scientific">Paenibacillus alvei</name>
    <name type="common">Bacillus alvei</name>
    <dbReference type="NCBI Taxonomy" id="44250"/>
    <lineage>
        <taxon>Bacteria</taxon>
        <taxon>Bacillati</taxon>
        <taxon>Bacillota</taxon>
        <taxon>Bacilli</taxon>
        <taxon>Bacillales</taxon>
        <taxon>Paenibacillaceae</taxon>
        <taxon>Paenibacillus</taxon>
    </lineage>
</organism>
<gene>
    <name evidence="3" type="ORF">HMI46_08725</name>
    <name evidence="2" type="ORF">M5X12_23195</name>
</gene>
<keyword evidence="5" id="KW-1185">Reference proteome</keyword>
<sequence>MNNGAGNLPWWAWILLGSILLAQGTWLFLDARNRNKYPWFWGIWGFLNTPLPLVLYICFVIRPWRKSR</sequence>
<dbReference type="GeneID" id="94492711"/>
<evidence type="ECO:0000256" key="1">
    <source>
        <dbReference type="SAM" id="Phobius"/>
    </source>
</evidence>
<dbReference type="EMBL" id="JABFOR010000008">
    <property type="protein sequence ID" value="NOJ70635.1"/>
    <property type="molecule type" value="Genomic_DNA"/>
</dbReference>
<protein>
    <submittedName>
        <fullName evidence="3">SigmaY antisigma factor component</fullName>
    </submittedName>
</protein>
<dbReference type="EMBL" id="JAMDNP010000055">
    <property type="protein sequence ID" value="MCY9763447.1"/>
    <property type="molecule type" value="Genomic_DNA"/>
</dbReference>
<accession>A0AAP6ZUY4</accession>
<reference evidence="2 5" key="2">
    <citation type="submission" date="2022-05" db="EMBL/GenBank/DDBJ databases">
        <title>Genome Sequencing of Bee-Associated Microbes.</title>
        <authorList>
            <person name="Dunlap C."/>
        </authorList>
    </citation>
    <scope>NUCLEOTIDE SEQUENCE [LARGE SCALE GENOMIC DNA]</scope>
    <source>
        <strain evidence="2 5">NRRL B-04010</strain>
    </source>
</reference>
<dbReference type="Proteomes" id="UP001527181">
    <property type="component" value="Unassembled WGS sequence"/>
</dbReference>
<feature type="transmembrane region" description="Helical" evidence="1">
    <location>
        <begin position="12"/>
        <end position="29"/>
    </location>
</feature>
<evidence type="ECO:0000313" key="5">
    <source>
        <dbReference type="Proteomes" id="UP001527181"/>
    </source>
</evidence>
<dbReference type="AlphaFoldDB" id="A0AAP6ZUY4"/>
<evidence type="ECO:0000313" key="2">
    <source>
        <dbReference type="EMBL" id="MCY9763447.1"/>
    </source>
</evidence>
<dbReference type="RefSeq" id="WP_005547416.1">
    <property type="nucleotide sequence ID" value="NZ_JABFOR010000008.1"/>
</dbReference>
<evidence type="ECO:0000313" key="4">
    <source>
        <dbReference type="Proteomes" id="UP000552038"/>
    </source>
</evidence>
<proteinExistence type="predicted"/>
<keyword evidence="1" id="KW-0812">Transmembrane</keyword>
<feature type="transmembrane region" description="Helical" evidence="1">
    <location>
        <begin position="41"/>
        <end position="61"/>
    </location>
</feature>
<reference evidence="3 4" key="1">
    <citation type="submission" date="2020-05" db="EMBL/GenBank/DDBJ databases">
        <title>Whole genome sequencing and identification of novel metabolites from Paenibacillus alvei strain JR949.</title>
        <authorList>
            <person name="Rajendhran J."/>
            <person name="Sree Pranav P."/>
            <person name="Mahalakshmi B."/>
            <person name="Karthikeyan R."/>
        </authorList>
    </citation>
    <scope>NUCLEOTIDE SEQUENCE [LARGE SCALE GENOMIC DNA]</scope>
    <source>
        <strain evidence="3 4">JR949</strain>
    </source>
</reference>
<comment type="caution">
    <text evidence="3">The sequence shown here is derived from an EMBL/GenBank/DDBJ whole genome shotgun (WGS) entry which is preliminary data.</text>
</comment>
<keyword evidence="1" id="KW-1133">Transmembrane helix</keyword>
<name>A0AAP6ZUY4_PAEAL</name>
<dbReference type="Proteomes" id="UP000552038">
    <property type="component" value="Unassembled WGS sequence"/>
</dbReference>
<keyword evidence="1" id="KW-0472">Membrane</keyword>